<evidence type="ECO:0000313" key="8">
    <source>
        <dbReference type="Proteomes" id="UP000265509"/>
    </source>
</evidence>
<dbReference type="GO" id="GO:0005509">
    <property type="term" value="F:calcium ion binding"/>
    <property type="evidence" value="ECO:0007669"/>
    <property type="project" value="InterPro"/>
</dbReference>
<sequence>MRTCNRQSVKVLGASLLIAVLSACGGGGGGGGGSSSPDPAPPAPAPEPQSAQITDARGLSPHYIEVSFADDVAVDELDPAEFSIVAANGDELEVMELLPADDTRTGRLVVSPGLLQPLEEYDLKHKSLTGEPLRIIGEPAVEPRLESVVTLSQTELLLTFDNEMSQQSVQNQSAYLVIPYLDGEPEPGAQPLPVQSVELLADQRRLILTTAPQDNREYRVEIRNISNVNNTYINPEYAQGGFVGIGEDDTSPPGIIDATIEDSNQLSISFSEPVCRTGGNPGNYAVEYCLPAMGTASCAPGADSFQAFVNQVELDEFCTAATLTTSFIPPGAVISVDVNNVIDNTGNVLDGGTVIRPETPEEVASARPRLSSVISLSSSEVLATFDTRLDATSAEDRRFYRIIAADNGRPRIEEGELTVSSASLQSDAKTVLLRTSGQEVREYLLLASNIANEPGQAVIDPEYSSAVFYGRGSVESDTTRPSITGVSRGGAGLVYAEFSEPLCTTAGDETLYRLSYCLPEEGAATCNDYASVALAEAQLNEYCTRVALSNEDIPSNALLRLQVTGLTDAAGNLILNNGSSFSIPAFSSPGDNTGTMPPPPVVVGAISTSNTSIKVVFSQAMDDAAEVAANYVVAQSNVNGEAGSLAITGAAFSGPERSEIVLTTLSQNDVTYQLTVIGVRDSFGQPFQVQATNVGFVTANTAQFAGTPPNGGTVIDTDGDGLADNEEQRGWVTRVQDSNGQFQEREVTSDPFTADTDGDGLSDGVERQLGTDPRNRDTDSDGIGDAHEYNGIFSQPTRQDSDGDGLSDGEELNFYKTSPLLKDTDGDQISDEDEVILANRNARIADLPQPTFEIESIGLELDVRFDETSSSGTTTGETETVAATLTQSESQTRSRTSEVNDQISASVTAKAQYELGGDATVGKLTAGIEVSAGYEHSWSSSWSEESARASQEEYNKSLESAREVSEETSINRVVEDARISTLLYLSAAGDVAFTVRNLQITALVDDIRNPGRYLPVATLKPAENTPNEFNLGPLVGDIGPLIFSASGQDVFPGQVERLMQDPSGVIFRLSNYDIEDENGRNFAFTSQNITDRTTSFSLDFGGLPATEYYRVATSFGRRIGTVADSIAASEGLTTDEVRLAYGLALDDDDSFVAFDLAGKNLGVVFHDVMQDVLGLTRYDTNTDTTSPAAQASSYATSFGADGIERVTRIRQKVNSPNANWSLLSPSGLILSGQLSFGDGEVAPDDQVLFPGTGISLAFVEDQDRDSIPARLEALHGCDDSDLDGDTDNDGLDDYFEVFGAPRVPGNPEARINPGSEWLIGLAEAADYEGFASCSSADTDADGIDDFDEYSTANGYRTDAKKPDTDEDGLTDAEEINGFVAYLADADADIGSCSDHVFGAGESSAYPEFRAVFCTTDPLDRDSDNDGVWDGAELPYFANPTVDDFDDIGDLDGDGLRGFEETSGWEVTVLQLGDPRTCSGAGGQDCAAPPFNGVLPVSDPSNPDTDDDQVGDYQEFLAATHPQLADTDADGLSDDEELFGEVPDPLAGNGSNATIAIFTSALDNDTDGDGLLDGLELTPWTVRVGPTEDHYEVYSDPSDPNSDTDGLDDLAENIAGTDPNKANTDEDSWQWDDGEEVGLNIDPLDDSDMCVRSRVTDLYWEGPCTACDDVRADVRFGYKTGAASTVYTKAYFDDVIKRSVGRNADGYWGESVYMRISDITDLVLTVDDPEIWDNGWVISNTSRTTSIGVSTFDSATNTTSTYYTFKISGGNLPNTALISFTVEVMTPQDLQADPSACQDSAPAP</sequence>
<evidence type="ECO:0000256" key="4">
    <source>
        <dbReference type="ARBA" id="ARBA00022837"/>
    </source>
</evidence>
<dbReference type="SUPFAM" id="SSF103647">
    <property type="entry name" value="TSP type-3 repeat"/>
    <property type="match status" value="1"/>
</dbReference>
<feature type="compositionally biased region" description="Basic and acidic residues" evidence="5">
    <location>
        <begin position="773"/>
        <end position="788"/>
    </location>
</feature>
<feature type="region of interest" description="Disordered" evidence="5">
    <location>
        <begin position="868"/>
        <end position="900"/>
    </location>
</feature>
<evidence type="ECO:0008006" key="9">
    <source>
        <dbReference type="Google" id="ProtNLM"/>
    </source>
</evidence>
<dbReference type="InterPro" id="IPR053180">
    <property type="entry name" value="Ca-binding_acidic-repeat"/>
</dbReference>
<dbReference type="Gene3D" id="4.10.1080.10">
    <property type="entry name" value="TSP type-3 repeat"/>
    <property type="match status" value="1"/>
</dbReference>
<feature type="region of interest" description="Disordered" evidence="5">
    <location>
        <begin position="1588"/>
        <end position="1626"/>
    </location>
</feature>
<dbReference type="Gene3D" id="2.60.40.1220">
    <property type="match status" value="3"/>
</dbReference>
<dbReference type="PANTHER" id="PTHR37467">
    <property type="entry name" value="EXPORTED CALCIUM-BINDING GLYCOPROTEIN-RELATED"/>
    <property type="match status" value="1"/>
</dbReference>
<accession>A0A3L7DUE9</accession>
<dbReference type="Pfam" id="PF18884">
    <property type="entry name" value="TSP3_bac"/>
    <property type="match status" value="7"/>
</dbReference>
<dbReference type="EMBL" id="QRAN01000015">
    <property type="protein sequence ID" value="RLQ21207.1"/>
    <property type="molecule type" value="Genomic_DNA"/>
</dbReference>
<feature type="chain" id="PRO_5018004197" description="SbsA Ig-like domain-containing protein" evidence="6">
    <location>
        <begin position="26"/>
        <end position="1803"/>
    </location>
</feature>
<proteinExistence type="predicted"/>
<dbReference type="RefSeq" id="WP_117955838.1">
    <property type="nucleotide sequence ID" value="NZ_QRAN01000015.1"/>
</dbReference>
<dbReference type="InterPro" id="IPR014755">
    <property type="entry name" value="Cu-Rt/internalin_Ig-like"/>
</dbReference>
<comment type="subcellular location">
    <subcellularLocation>
        <location evidence="1">Secreted</location>
    </subcellularLocation>
</comment>
<comment type="caution">
    <text evidence="7">The sequence shown here is derived from an EMBL/GenBank/DDBJ whole genome shotgun (WGS) entry which is preliminary data.</text>
</comment>
<reference evidence="7 8" key="1">
    <citation type="submission" date="2018-07" db="EMBL/GenBank/DDBJ databases">
        <title>Halioglobus sp. genome submission.</title>
        <authorList>
            <person name="Ye M.-Q."/>
            <person name="Du Z.-J."/>
        </authorList>
    </citation>
    <scope>NUCLEOTIDE SEQUENCE [LARGE SCALE GENOMIC DNA]</scope>
    <source>
        <strain evidence="7 8">U0301</strain>
    </source>
</reference>
<dbReference type="PROSITE" id="PS51257">
    <property type="entry name" value="PROKAR_LIPOPROTEIN"/>
    <property type="match status" value="1"/>
</dbReference>
<keyword evidence="2" id="KW-0964">Secreted</keyword>
<feature type="region of interest" description="Disordered" evidence="5">
    <location>
        <begin position="28"/>
        <end position="51"/>
    </location>
</feature>
<gene>
    <name evidence="7" type="ORF">DWB85_14095</name>
</gene>
<keyword evidence="8" id="KW-1185">Reference proteome</keyword>
<feature type="region of interest" description="Disordered" evidence="5">
    <location>
        <begin position="705"/>
        <end position="724"/>
    </location>
</feature>
<dbReference type="Proteomes" id="UP000265509">
    <property type="component" value="Unassembled WGS sequence"/>
</dbReference>
<dbReference type="PROSITE" id="PS00018">
    <property type="entry name" value="EF_HAND_1"/>
    <property type="match status" value="1"/>
</dbReference>
<feature type="signal peptide" evidence="6">
    <location>
        <begin position="1"/>
        <end position="25"/>
    </location>
</feature>
<name>A0A3L7DUE9_9GAMM</name>
<evidence type="ECO:0000256" key="3">
    <source>
        <dbReference type="ARBA" id="ARBA00022729"/>
    </source>
</evidence>
<organism evidence="7 8">
    <name type="scientific">Seongchinamella sediminis</name>
    <dbReference type="NCBI Taxonomy" id="2283635"/>
    <lineage>
        <taxon>Bacteria</taxon>
        <taxon>Pseudomonadati</taxon>
        <taxon>Pseudomonadota</taxon>
        <taxon>Gammaproteobacteria</taxon>
        <taxon>Cellvibrionales</taxon>
        <taxon>Halieaceae</taxon>
        <taxon>Seongchinamella</taxon>
    </lineage>
</organism>
<dbReference type="PANTHER" id="PTHR37467:SF1">
    <property type="entry name" value="EXPORTED CALCIUM-BINDING GLYCOPROTEIN"/>
    <property type="match status" value="1"/>
</dbReference>
<dbReference type="InterPro" id="IPR028974">
    <property type="entry name" value="TSP_type-3_rpt"/>
</dbReference>
<dbReference type="InterPro" id="IPR059100">
    <property type="entry name" value="TSP3_bac"/>
</dbReference>
<evidence type="ECO:0000256" key="5">
    <source>
        <dbReference type="SAM" id="MobiDB-lite"/>
    </source>
</evidence>
<keyword evidence="4" id="KW-0106">Calcium</keyword>
<keyword evidence="3 6" id="KW-0732">Signal</keyword>
<dbReference type="InterPro" id="IPR018247">
    <property type="entry name" value="EF_Hand_1_Ca_BS"/>
</dbReference>
<evidence type="ECO:0000256" key="6">
    <source>
        <dbReference type="SAM" id="SignalP"/>
    </source>
</evidence>
<dbReference type="OrthoDB" id="5378341at2"/>
<evidence type="ECO:0000313" key="7">
    <source>
        <dbReference type="EMBL" id="RLQ21207.1"/>
    </source>
</evidence>
<feature type="region of interest" description="Disordered" evidence="5">
    <location>
        <begin position="734"/>
        <end position="811"/>
    </location>
</feature>
<feature type="compositionally biased region" description="Acidic residues" evidence="5">
    <location>
        <begin position="802"/>
        <end position="811"/>
    </location>
</feature>
<feature type="compositionally biased region" description="Low complexity" evidence="5">
    <location>
        <begin position="868"/>
        <end position="894"/>
    </location>
</feature>
<evidence type="ECO:0000256" key="2">
    <source>
        <dbReference type="ARBA" id="ARBA00022525"/>
    </source>
</evidence>
<protein>
    <recommendedName>
        <fullName evidence="9">SbsA Ig-like domain-containing protein</fullName>
    </recommendedName>
</protein>
<evidence type="ECO:0000256" key="1">
    <source>
        <dbReference type="ARBA" id="ARBA00004613"/>
    </source>
</evidence>
<feature type="compositionally biased region" description="Pro residues" evidence="5">
    <location>
        <begin position="38"/>
        <end position="47"/>
    </location>
</feature>
<feature type="region of interest" description="Disordered" evidence="5">
    <location>
        <begin position="1344"/>
        <end position="1369"/>
    </location>
</feature>